<reference evidence="2 3" key="1">
    <citation type="submission" date="2019-05" db="EMBL/GenBank/DDBJ databases">
        <title>Emergence of the Ug99 lineage of the wheat stem rust pathogen through somatic hybridization.</title>
        <authorList>
            <person name="Li F."/>
            <person name="Upadhyaya N.M."/>
            <person name="Sperschneider J."/>
            <person name="Matny O."/>
            <person name="Nguyen-Phuc H."/>
            <person name="Mago R."/>
            <person name="Raley C."/>
            <person name="Miller M.E."/>
            <person name="Silverstein K.A.T."/>
            <person name="Henningsen E."/>
            <person name="Hirsch C.D."/>
            <person name="Visser B."/>
            <person name="Pretorius Z.A."/>
            <person name="Steffenson B.J."/>
            <person name="Schwessinger B."/>
            <person name="Dodds P.N."/>
            <person name="Figueroa M."/>
        </authorList>
    </citation>
    <scope>NUCLEOTIDE SEQUENCE [LARGE SCALE GENOMIC DNA]</scope>
    <source>
        <strain evidence="2">21-0</strain>
    </source>
</reference>
<evidence type="ECO:0000313" key="3">
    <source>
        <dbReference type="Proteomes" id="UP000324748"/>
    </source>
</evidence>
<dbReference type="Proteomes" id="UP000324748">
    <property type="component" value="Unassembled WGS sequence"/>
</dbReference>
<accession>A0A5B0NDG6</accession>
<feature type="signal peptide" evidence="1">
    <location>
        <begin position="1"/>
        <end position="25"/>
    </location>
</feature>
<evidence type="ECO:0000256" key="1">
    <source>
        <dbReference type="SAM" id="SignalP"/>
    </source>
</evidence>
<keyword evidence="1" id="KW-0732">Signal</keyword>
<comment type="caution">
    <text evidence="2">The sequence shown here is derived from an EMBL/GenBank/DDBJ whole genome shotgun (WGS) entry which is preliminary data.</text>
</comment>
<keyword evidence="3" id="KW-1185">Reference proteome</keyword>
<protein>
    <submittedName>
        <fullName evidence="2">Uncharacterized protein</fullName>
    </submittedName>
</protein>
<organism evidence="2 3">
    <name type="scientific">Puccinia graminis f. sp. tritici</name>
    <dbReference type="NCBI Taxonomy" id="56615"/>
    <lineage>
        <taxon>Eukaryota</taxon>
        <taxon>Fungi</taxon>
        <taxon>Dikarya</taxon>
        <taxon>Basidiomycota</taxon>
        <taxon>Pucciniomycotina</taxon>
        <taxon>Pucciniomycetes</taxon>
        <taxon>Pucciniales</taxon>
        <taxon>Pucciniaceae</taxon>
        <taxon>Puccinia</taxon>
    </lineage>
</organism>
<evidence type="ECO:0000313" key="2">
    <source>
        <dbReference type="EMBL" id="KAA1086836.1"/>
    </source>
</evidence>
<dbReference type="AlphaFoldDB" id="A0A5B0NDG6"/>
<gene>
    <name evidence="2" type="ORF">PGT21_013104</name>
</gene>
<dbReference type="OrthoDB" id="2496362at2759"/>
<proteinExistence type="predicted"/>
<dbReference type="EMBL" id="VSWC01000105">
    <property type="protein sequence ID" value="KAA1086836.1"/>
    <property type="molecule type" value="Genomic_DNA"/>
</dbReference>
<feature type="chain" id="PRO_5023000632" evidence="1">
    <location>
        <begin position="26"/>
        <end position="811"/>
    </location>
</feature>
<sequence>MRVFQSVLTNVRFVLFLSSYHPLYASIITPGSLHDAEAVGSFTPDARAGTVGTQGLQKEPMATTGANNLAHLNVPHSGRRSSYLNTPPLKELTEKMRKAATRTKMTLVDSYPDLRDQFYDASPVTIYKDLKTGREMRTQARSTDKMEEYRKVRDEVSEAYEKATKHENTLNLDKIANDYERRLSLGPYYRDWPAEVSGKSWLEDYLLQLKLRQSAINELEKVQQAWESLDFSRGLSQAEEEVKAEVSDFLKRAAQPGFVYKFRPEYDRMTLRVNSQLRKWSPNASIGPKFFFPNVPTLDHFEEYITSSSFILARAVQLKKRPAPERISHDDLVTVEQVIQTLPPEFDLEEELHHYAMIKAFEKILEVVRREATQLLKERFKRRPDKLLDSTQTEPQLRIIFDSRTEQDIAWVDKIFQYIYHTTPTELIEQLRGAPDDQVEMRATLDRNAEQLASLSEGDKKALRDASSDRQTFLKTLDEIAAHAPQELYSTVRRIKKEIASLKIPVEYELVDALHQRGIIDHATRSKLTSASSRQNFLTNEFRTTVMSRFKGVLVEELQRNKLNRLGSPEAKILDATAGLLAQTVVNQLNKDAQKFYMEAFLSSEYGFDKAMSFYDPNHLKNFDSLVIDEQTRFKAYVEACFGPDPSDYRPTRVQYTSIIDRFLSEIKIPQFGSKSHTLAKMNIRSPGLPKGSPDEILVKRLPNFDERLSTIFLKPLAMGDWRLVDTIFERLPEKAVTNLNAAAKTIYTNRRRIPELEEKIKILTEGIGRYEESTLSRKLPAVKTIMESVLEALKRHEKNFMHSDTGTRPT</sequence>
<name>A0A5B0NDG6_PUCGR</name>